<dbReference type="GO" id="GO:0061630">
    <property type="term" value="F:ubiquitin protein ligase activity"/>
    <property type="evidence" value="ECO:0007669"/>
    <property type="project" value="UniProtKB-EC"/>
</dbReference>
<feature type="region of interest" description="Disordered" evidence="10">
    <location>
        <begin position="153"/>
        <end position="182"/>
    </location>
</feature>
<evidence type="ECO:0000256" key="3">
    <source>
        <dbReference type="ARBA" id="ARBA00012483"/>
    </source>
</evidence>
<dbReference type="Pfam" id="PF03105">
    <property type="entry name" value="SPX"/>
    <property type="match status" value="1"/>
</dbReference>
<evidence type="ECO:0000313" key="14">
    <source>
        <dbReference type="Proteomes" id="UP000007264"/>
    </source>
</evidence>
<keyword evidence="5" id="KW-0479">Metal-binding</keyword>
<feature type="domain" description="RING-type" evidence="11">
    <location>
        <begin position="273"/>
        <end position="327"/>
    </location>
</feature>
<evidence type="ECO:0000256" key="1">
    <source>
        <dbReference type="ARBA" id="ARBA00000900"/>
    </source>
</evidence>
<dbReference type="SMART" id="SM00184">
    <property type="entry name" value="RING"/>
    <property type="match status" value="1"/>
</dbReference>
<keyword evidence="8" id="KW-0862">Zinc</keyword>
<dbReference type="GO" id="GO:0016567">
    <property type="term" value="P:protein ubiquitination"/>
    <property type="evidence" value="ECO:0007669"/>
    <property type="project" value="UniProtKB-UniPathway"/>
</dbReference>
<dbReference type="PROSITE" id="PS00518">
    <property type="entry name" value="ZF_RING_1"/>
    <property type="match status" value="1"/>
</dbReference>
<evidence type="ECO:0000313" key="13">
    <source>
        <dbReference type="EMBL" id="EIE26929.1"/>
    </source>
</evidence>
<feature type="domain" description="SPX" evidence="12">
    <location>
        <begin position="1"/>
        <end position="117"/>
    </location>
</feature>
<comment type="pathway">
    <text evidence="2">Protein modification; protein ubiquitination.</text>
</comment>
<keyword evidence="14" id="KW-1185">Reference proteome</keyword>
<organism evidence="13 14">
    <name type="scientific">Coccomyxa subellipsoidea (strain C-169)</name>
    <name type="common">Green microalga</name>
    <dbReference type="NCBI Taxonomy" id="574566"/>
    <lineage>
        <taxon>Eukaryota</taxon>
        <taxon>Viridiplantae</taxon>
        <taxon>Chlorophyta</taxon>
        <taxon>core chlorophytes</taxon>
        <taxon>Trebouxiophyceae</taxon>
        <taxon>Trebouxiophyceae incertae sedis</taxon>
        <taxon>Coccomyxaceae</taxon>
        <taxon>Coccomyxa</taxon>
        <taxon>Coccomyxa subellipsoidea</taxon>
    </lineage>
</organism>
<accession>I0Z8G0</accession>
<evidence type="ECO:0000256" key="9">
    <source>
        <dbReference type="PROSITE-ProRule" id="PRU00175"/>
    </source>
</evidence>
<comment type="caution">
    <text evidence="13">The sequence shown here is derived from an EMBL/GenBank/DDBJ whole genome shotgun (WGS) entry which is preliminary data.</text>
</comment>
<dbReference type="SUPFAM" id="SSF57850">
    <property type="entry name" value="RING/U-box"/>
    <property type="match status" value="1"/>
</dbReference>
<feature type="region of interest" description="Disordered" evidence="10">
    <location>
        <begin position="207"/>
        <end position="227"/>
    </location>
</feature>
<dbReference type="GeneID" id="17044938"/>
<reference evidence="13 14" key="1">
    <citation type="journal article" date="2012" name="Genome Biol.">
        <title>The genome of the polar eukaryotic microalga coccomyxa subellipsoidea reveals traits of cold adaptation.</title>
        <authorList>
            <person name="Blanc G."/>
            <person name="Agarkova I."/>
            <person name="Grimwood J."/>
            <person name="Kuo A."/>
            <person name="Brueggeman A."/>
            <person name="Dunigan D."/>
            <person name="Gurnon J."/>
            <person name="Ladunga I."/>
            <person name="Lindquist E."/>
            <person name="Lucas S."/>
            <person name="Pangilinan J."/>
            <person name="Proschold T."/>
            <person name="Salamov A."/>
            <person name="Schmutz J."/>
            <person name="Weeks D."/>
            <person name="Yamada T."/>
            <person name="Claverie J.M."/>
            <person name="Grigoriev I."/>
            <person name="Van Etten J."/>
            <person name="Lomsadze A."/>
            <person name="Borodovsky M."/>
        </authorList>
    </citation>
    <scope>NUCLEOTIDE SEQUENCE [LARGE SCALE GENOMIC DNA]</scope>
    <source>
        <strain evidence="13 14">C-169</strain>
    </source>
</reference>
<dbReference type="OrthoDB" id="6105938at2759"/>
<evidence type="ECO:0000259" key="11">
    <source>
        <dbReference type="PROSITE" id="PS50089"/>
    </source>
</evidence>
<dbReference type="EMBL" id="AGSI01000002">
    <property type="protein sequence ID" value="EIE26929.1"/>
    <property type="molecule type" value="Genomic_DNA"/>
</dbReference>
<dbReference type="Proteomes" id="UP000007264">
    <property type="component" value="Unassembled WGS sequence"/>
</dbReference>
<evidence type="ECO:0000256" key="6">
    <source>
        <dbReference type="ARBA" id="ARBA00022771"/>
    </source>
</evidence>
<keyword evidence="7" id="KW-0833">Ubl conjugation pathway</keyword>
<dbReference type="Gene3D" id="3.30.40.10">
    <property type="entry name" value="Zinc/RING finger domain, C3HC4 (zinc finger)"/>
    <property type="match status" value="1"/>
</dbReference>
<keyword evidence="6 9" id="KW-0863">Zinc-finger</keyword>
<dbReference type="InterPro" id="IPR027370">
    <property type="entry name" value="Znf-RING_euk"/>
</dbReference>
<dbReference type="InterPro" id="IPR004331">
    <property type="entry name" value="SPX_dom"/>
</dbReference>
<evidence type="ECO:0000256" key="8">
    <source>
        <dbReference type="ARBA" id="ARBA00022833"/>
    </source>
</evidence>
<comment type="catalytic activity">
    <reaction evidence="1">
        <text>S-ubiquitinyl-[E2 ubiquitin-conjugating enzyme]-L-cysteine + [acceptor protein]-L-lysine = [E2 ubiquitin-conjugating enzyme]-L-cysteine + N(6)-ubiquitinyl-[acceptor protein]-L-lysine.</text>
        <dbReference type="EC" id="2.3.2.27"/>
    </reaction>
</comment>
<evidence type="ECO:0000259" key="12">
    <source>
        <dbReference type="PROSITE" id="PS51382"/>
    </source>
</evidence>
<dbReference type="CDD" id="cd14447">
    <property type="entry name" value="SPX"/>
    <property type="match status" value="1"/>
</dbReference>
<dbReference type="RefSeq" id="XP_005651473.1">
    <property type="nucleotide sequence ID" value="XM_005651416.1"/>
</dbReference>
<dbReference type="PANTHER" id="PTHR46764">
    <property type="entry name" value="E3 UBIQUITIN-PROTEIN LIGASE BAH1"/>
    <property type="match status" value="1"/>
</dbReference>
<sequence length="389" mass="43397">MKYSQYLKALDSDAPPEWRGKFLAYKQLKKMLREFARVAKRVIKLSQQDGQEQHALICCFELSLLRRNHNTPVDMDNLVTTAEWCRRYAQINSVGLRKILKKHDKLYKNKAGHLYMQDIWSGARRRYGTFLHSPLLDELKSLESMLAREAARRARADPGAAAERPEDPSVSVRLSGDQFGGPERLSLPTLPSMFSNVTIAQHFENEASPAAGSPKGGPPPVPEPLQGASDAVVQAVHANEAAMREVLQLSRVSMASSGTGSNGEPDVDMEYQCPICLDAMFQPLGLECGHKFCADCAFSAVGKGHALGTVRAILDHVRLDAACPECRTVGVFVHAIELKATERLIKQRYPKAWAERAEEAHAKEKRLRELLAIQRQRQHTQSHLGRVPF</sequence>
<keyword evidence="4" id="KW-0808">Transferase</keyword>
<evidence type="ECO:0000256" key="5">
    <source>
        <dbReference type="ARBA" id="ARBA00022723"/>
    </source>
</evidence>
<gene>
    <name evidence="13" type="ORF">COCSUDRAFT_39880</name>
</gene>
<dbReference type="PROSITE" id="PS50089">
    <property type="entry name" value="ZF_RING_2"/>
    <property type="match status" value="1"/>
</dbReference>
<dbReference type="AlphaFoldDB" id="I0Z8G0"/>
<evidence type="ECO:0000256" key="2">
    <source>
        <dbReference type="ARBA" id="ARBA00004906"/>
    </source>
</evidence>
<dbReference type="Pfam" id="PF13445">
    <property type="entry name" value="zf-RING_UBOX"/>
    <property type="match status" value="1"/>
</dbReference>
<protein>
    <recommendedName>
        <fullName evidence="3">RING-type E3 ubiquitin transferase</fullName>
        <ecNumber evidence="3">2.3.2.27</ecNumber>
    </recommendedName>
</protein>
<dbReference type="InterPro" id="IPR001841">
    <property type="entry name" value="Znf_RING"/>
</dbReference>
<dbReference type="KEGG" id="csl:COCSUDRAFT_39880"/>
<proteinExistence type="predicted"/>
<dbReference type="InterPro" id="IPR033326">
    <property type="entry name" value="BAH1"/>
</dbReference>
<dbReference type="STRING" id="574566.I0Z8G0"/>
<dbReference type="EC" id="2.3.2.27" evidence="3"/>
<dbReference type="eggNOG" id="ENOG502QQHB">
    <property type="taxonomic scope" value="Eukaryota"/>
</dbReference>
<dbReference type="InterPro" id="IPR013083">
    <property type="entry name" value="Znf_RING/FYVE/PHD"/>
</dbReference>
<evidence type="ECO:0000256" key="7">
    <source>
        <dbReference type="ARBA" id="ARBA00022786"/>
    </source>
</evidence>
<evidence type="ECO:0000256" key="10">
    <source>
        <dbReference type="SAM" id="MobiDB-lite"/>
    </source>
</evidence>
<dbReference type="GO" id="GO:0008270">
    <property type="term" value="F:zinc ion binding"/>
    <property type="evidence" value="ECO:0007669"/>
    <property type="project" value="UniProtKB-KW"/>
</dbReference>
<dbReference type="PROSITE" id="PS51382">
    <property type="entry name" value="SPX"/>
    <property type="match status" value="1"/>
</dbReference>
<evidence type="ECO:0000256" key="4">
    <source>
        <dbReference type="ARBA" id="ARBA00022679"/>
    </source>
</evidence>
<dbReference type="InterPro" id="IPR017907">
    <property type="entry name" value="Znf_RING_CS"/>
</dbReference>
<dbReference type="PANTHER" id="PTHR46764:SF2">
    <property type="entry name" value="E3 UBIQUITIN-PROTEIN LIGASE BAH1-LIKE-RELATED"/>
    <property type="match status" value="1"/>
</dbReference>
<dbReference type="UniPathway" id="UPA00143"/>
<name>I0Z8G0_COCSC</name>